<dbReference type="EMBL" id="CAVMJV010000074">
    <property type="protein sequence ID" value="CAK5088787.1"/>
    <property type="molecule type" value="Genomic_DNA"/>
</dbReference>
<name>A0ACB1AB72_MELEN</name>
<proteinExistence type="predicted"/>
<comment type="caution">
    <text evidence="1">The sequence shown here is derived from an EMBL/GenBank/DDBJ whole genome shotgun (WGS) entry which is preliminary data.</text>
</comment>
<evidence type="ECO:0000313" key="1">
    <source>
        <dbReference type="EMBL" id="CAK5088787.1"/>
    </source>
</evidence>
<sequence>MFHSPYTSCSLHLTLHVPFTLPFHFFPLPFYFFPLKNNTRKKYKLLIDFGAKLYSIYLFIHTL</sequence>
<keyword evidence="2" id="KW-1185">Reference proteome</keyword>
<dbReference type="Proteomes" id="UP001497535">
    <property type="component" value="Unassembled WGS sequence"/>
</dbReference>
<evidence type="ECO:0000313" key="2">
    <source>
        <dbReference type="Proteomes" id="UP001497535"/>
    </source>
</evidence>
<organism evidence="1 2">
    <name type="scientific">Meloidogyne enterolobii</name>
    <name type="common">Root-knot nematode worm</name>
    <name type="synonym">Meloidogyne mayaguensis</name>
    <dbReference type="NCBI Taxonomy" id="390850"/>
    <lineage>
        <taxon>Eukaryota</taxon>
        <taxon>Metazoa</taxon>
        <taxon>Ecdysozoa</taxon>
        <taxon>Nematoda</taxon>
        <taxon>Chromadorea</taxon>
        <taxon>Rhabditida</taxon>
        <taxon>Tylenchina</taxon>
        <taxon>Tylenchomorpha</taxon>
        <taxon>Tylenchoidea</taxon>
        <taxon>Meloidogynidae</taxon>
        <taxon>Meloidogyninae</taxon>
        <taxon>Meloidogyne</taxon>
    </lineage>
</organism>
<reference evidence="1" key="1">
    <citation type="submission" date="2023-11" db="EMBL/GenBank/DDBJ databases">
        <authorList>
            <person name="Poullet M."/>
        </authorList>
    </citation>
    <scope>NUCLEOTIDE SEQUENCE</scope>
    <source>
        <strain evidence="1">E1834</strain>
    </source>
</reference>
<protein>
    <submittedName>
        <fullName evidence="1">Uncharacterized protein</fullName>
    </submittedName>
</protein>
<accession>A0ACB1AB72</accession>
<gene>
    <name evidence="1" type="ORF">MENTE1834_LOCUS36466</name>
</gene>